<evidence type="ECO:0000313" key="6">
    <source>
        <dbReference type="Proteomes" id="UP001360560"/>
    </source>
</evidence>
<dbReference type="GeneID" id="90073039"/>
<dbReference type="PANTHER" id="PTHR10194:SF142">
    <property type="entry name" value="NEUROFIBROMIN"/>
    <property type="match status" value="1"/>
</dbReference>
<keyword evidence="1" id="KW-0343">GTPase activation</keyword>
<feature type="compositionally biased region" description="Polar residues" evidence="3">
    <location>
        <begin position="746"/>
        <end position="806"/>
    </location>
</feature>
<dbReference type="InterPro" id="IPR008936">
    <property type="entry name" value="Rho_GTPase_activation_prot"/>
</dbReference>
<dbReference type="Gene3D" id="1.10.506.10">
    <property type="entry name" value="GTPase Activation - p120gap, domain 1"/>
    <property type="match status" value="2"/>
</dbReference>
<feature type="region of interest" description="Disordered" evidence="3">
    <location>
        <begin position="72"/>
        <end position="91"/>
    </location>
</feature>
<dbReference type="SUPFAM" id="SSF48350">
    <property type="entry name" value="GTPase activation domain, GAP"/>
    <property type="match status" value="1"/>
</dbReference>
<dbReference type="InterPro" id="IPR001936">
    <property type="entry name" value="RasGAP_dom"/>
</dbReference>
<feature type="domain" description="Ras-GAP" evidence="4">
    <location>
        <begin position="1603"/>
        <end position="1795"/>
    </location>
</feature>
<proteinExistence type="predicted"/>
<evidence type="ECO:0000259" key="4">
    <source>
        <dbReference type="PROSITE" id="PS50018"/>
    </source>
</evidence>
<comment type="caution">
    <text evidence="5">The sequence shown here is derived from an EMBL/GenBank/DDBJ whole genome shotgun (WGS) entry which is preliminary data.</text>
</comment>
<evidence type="ECO:0000256" key="2">
    <source>
        <dbReference type="ARBA" id="ARBA00022553"/>
    </source>
</evidence>
<dbReference type="PANTHER" id="PTHR10194">
    <property type="entry name" value="RAS GTPASE-ACTIVATING PROTEINS"/>
    <property type="match status" value="1"/>
</dbReference>
<evidence type="ECO:0000256" key="3">
    <source>
        <dbReference type="SAM" id="MobiDB-lite"/>
    </source>
</evidence>
<reference evidence="5 6" key="1">
    <citation type="journal article" date="2023" name="Elife">
        <title>Identification of key yeast species and microbe-microbe interactions impacting larval growth of Drosophila in the wild.</title>
        <authorList>
            <person name="Mure A."/>
            <person name="Sugiura Y."/>
            <person name="Maeda R."/>
            <person name="Honda K."/>
            <person name="Sakurai N."/>
            <person name="Takahashi Y."/>
            <person name="Watada M."/>
            <person name="Katoh T."/>
            <person name="Gotoh A."/>
            <person name="Gotoh Y."/>
            <person name="Taniguchi I."/>
            <person name="Nakamura K."/>
            <person name="Hayashi T."/>
            <person name="Katayama T."/>
            <person name="Uemura T."/>
            <person name="Hattori Y."/>
        </authorList>
    </citation>
    <scope>NUCLEOTIDE SEQUENCE [LARGE SCALE GENOMIC DNA]</scope>
    <source>
        <strain evidence="5 6">SC-9</strain>
    </source>
</reference>
<dbReference type="Pfam" id="PF00616">
    <property type="entry name" value="RasGAP"/>
    <property type="match status" value="2"/>
</dbReference>
<dbReference type="InterPro" id="IPR039360">
    <property type="entry name" value="Ras_GTPase"/>
</dbReference>
<keyword evidence="6" id="KW-1185">Reference proteome</keyword>
<accession>A0AAV5QL28</accession>
<name>A0AAV5QL28_9ASCO</name>
<dbReference type="RefSeq" id="XP_064852060.1">
    <property type="nucleotide sequence ID" value="XM_064995988.1"/>
</dbReference>
<protein>
    <recommendedName>
        <fullName evidence="4">Ras-GAP domain-containing protein</fullName>
    </recommendedName>
</protein>
<evidence type="ECO:0000313" key="5">
    <source>
        <dbReference type="EMBL" id="GMM35060.1"/>
    </source>
</evidence>
<dbReference type="GO" id="GO:0005096">
    <property type="term" value="F:GTPase activator activity"/>
    <property type="evidence" value="ECO:0007669"/>
    <property type="project" value="UniProtKB-KW"/>
</dbReference>
<dbReference type="SMART" id="SM00323">
    <property type="entry name" value="RasGAP"/>
    <property type="match status" value="1"/>
</dbReference>
<organism evidence="5 6">
    <name type="scientific">Saccharomycopsis crataegensis</name>
    <dbReference type="NCBI Taxonomy" id="43959"/>
    <lineage>
        <taxon>Eukaryota</taxon>
        <taxon>Fungi</taxon>
        <taxon>Dikarya</taxon>
        <taxon>Ascomycota</taxon>
        <taxon>Saccharomycotina</taxon>
        <taxon>Saccharomycetes</taxon>
        <taxon>Saccharomycopsidaceae</taxon>
        <taxon>Saccharomycopsis</taxon>
    </lineage>
</organism>
<gene>
    <name evidence="5" type="ORF">DASC09_023850</name>
</gene>
<dbReference type="Proteomes" id="UP001360560">
    <property type="component" value="Unassembled WGS sequence"/>
</dbReference>
<feature type="region of interest" description="Disordered" evidence="3">
    <location>
        <begin position="746"/>
        <end position="807"/>
    </location>
</feature>
<keyword evidence="2" id="KW-0597">Phosphoprotein</keyword>
<sequence>MTVAVSTIDFFIDNLADHLSTKNSFVLMKELDSDPYINYMRQGILDISKSNSDYAIRKLFTALNAISTSISKSSSTSTSSESFSTSSSSPSINLNATKDKIVLFIQKLMISLVTQNYDSAKNEAFNPILASFGTHKLRSSIQSFSHSDAVANSKFLYLSRRFPEGLSFQELTSFMDIISSIISDRFPKFEYRNLSMNHGTNSSQRAPLLMYEPSATRESIDSFCGNLSTFVSHSNSRYYLNYLRSKLLGQSYSTLSSSSVASSSSATLSLLSSSSVTNVDDIQKFIQLIEYSSFDHDVHLLADYFEFIWDFIKLYQDDSALQKLFMVNFGRAIKHWISRFPNEYVEMTASASNKNTNISEKARKLFHYMCQFLPKPSDPNNYFDLTNQRNFIRPLIILLCLVISPFEKINSLGAWSLLNVKSPTDDDSKLAMITRNQELKFLSTILKHTLLGMKDNNESYFDACDGYVLMVGIASVIIKEEKAVLSSLTPAVSKSDNGFARAATSIDSIHTKPVQIESANSIVKFIASTYDSVYYTLHIPQVDNKSSEILNSAVFSVGKQMEVVDEIRICFFSFVSLFDPSRFFSLVYRGLELQSKIDCDDSISNESESASIESSLHSIFTLFCGLRLFYEATNGKNKTFLQAVKPFIEVFLARYVSIIKKGKVVKKVSSLQTRAVDKDITAQTAKALVSSGIETSIGSKDSQSDTKVINQVQRSIPSNISSGSSFRRSLHLRSLSHGKANTIYTTRQSQDPLSKAQTHLSIQQSAGIDPHQQPSMISSGSTNDFRNSSTMVSDKSGGSPSNTASKSKILYGETKSFAKSLFKYPSGFDNKEKGEKHHKRSVSDDTHTIYSVSTASTGIIHESDTSFNDHTNLGSAAPSVGGLQQSHYNLKKNLPDSSADNDIKAYDNSQYQRIMADPVYVAKRTLANFFEIVKLSPFSFFDLESVVSKSGLKCDMKIAEHQDFKSLLMAILCGLNDEDIGLSNASQELLYVLLDHELYYKNHDTGIEVLSDEYFRILSCTIEFSHEVILQLANMVDLTSPRLPVLLSIIAEIFAMEVSITKKNSDRLLSGQAPFGFGDPEYFARGLMRLDVVIFTFCAAPNIEVAQIVDKIMRIVDQHLDLLGMSPLPGQEEAIYKRWPLRNFFSAFSRECRISGFVGLVGFRKKIKNCLITYATIPSDSLLIVWDRLYTVWESTLEEVSIENHDRLKLFESVGRMLSMICGVLLYDKNLSQLYINQISNFIKQNLKFIQSGGLKIQALAKSIIIEDIHENAFMALALELLEFIGDFMATEYENSSESSKISVADSVITFMKVLYQAGNELKIFEITTVFIDIFKSQLIILENSKNPTGYQLKIKAMVIARENDGLRKLHIDGSLKLRNTYVKLLMRWMEDCIRAPEDLVLSGSDNVITSQSGAVTKSTDEDLQNPQNPHLKNKNSGLVWYLKLRTCMECAKFLRMLTLDLRLAPETAVNRNQLREENEALIEHFFNIIFSAIDKFSNSGNGGSDPRTVEILDNLVVGLGNLFVANIDIALGRSVSLGFHKDDRFRKIFLKIFTTIFGNSWKNFYKGNLEEDKSFWQDQLLDALANHVDLAIAFADNCPSKDVDLMAYSLLMAYESRGKPLEVISKLVQYEMLTTVQASTILRQNTVAARMLYLYAKTGEGSIYLQEVIEPILNEIINSKEPFEFDSAQIANEDSKDLAFFKKCLHRLVDTISESAPVFPACLKYVCYMIRKYYIEAFGLKKDYMNAIASFVFLRFIVPAIVNNDSFMSSGRYLNSKMSNYFTLLAKFIQGLASNSVNNDRWPFLQNNQSIVEELSGKVCRFLDDISQAIEMPKCALIQYDLDRYSYLNEFVFDNIIEVRASLLSPKISPVEATLEEKFNTYLQLDRAANKLGAPVLVRKFKIPEVIKNDYPKIYDFMSRYSMVDISTILSIPFFHQVEFNDAMAIVLSYYYFQKYKIDQFLACYVFMSCILDNFGKPVNVVIDCTEFSKVLRIFPEDFFVSLLSEDIFATFTDTYIINVNSEYLKLMESSMIRNSLLYIEKFGRQFERLHFISTLDNPEYLDFFGLSDHTREVSNEKVLLSEDVRLRVDGDEEKFVCAKFMIGPRTIKLQCVDDLSSQASVPILEILIIKEHQIEISNTADELAFLNMNTEKRTRIVSQRRLEIMELFHVNKNKTSQRKWEYEEMPYSVHEKSESDVVDNIDKYLGDILNLVFSGVLSDNDQLRTQSNHLLFLLLTKYNKFKIGAIEFLYDPERSIPEDNTWRIVLISKKLAKSNPELTLKVINGFFHVYNSTVGKKKDFVMYISPWMENIHEHIYCSDSPNGIDETRTIIKEFIRLTNNEQNFYIFKTMIWNVLTLKDELSGLILKNMVDYVIETYFISSDPVLTGNVKSWAKFVTIITESSTLILCSNLTRRLITISTHLESANNEKLMTEVMILIKMCRYSFFNSKHQYTVFFPELLYIVMIYSNIGSKTLKNDVYQLAYSLFYIFKFDGEHNLIENYLDIGELLDFLKRDTARFMYGLYDDGNHGPSKKHDDNSDKNESTRRAIVIQDRNRIFGNIGRFVSLFKKCLKFLSSYEDTNLSRLWRSKLSRYVTELVFHGSGILYSKAVLLFGVLASEGITESLMFHLIRRAQSYGHRQHSGLFTYAESTIHTIYSLGLCMHGIPFKPLLIYYSLWVAGSRCLTNDILIYEAALMFFDMSVHNLNSKLHLLPKTSDENICVLFEGRNPAGSSLLEYEKFCGFEVTFENHDLYFCYILLRGVRIPYLKTEIVKILKTCIKVKRGLLNNNNTMHLYAPYFTFLFVVDDLDDFWKFFKEVGLKDEGVIRLDNDIQIPQCISEYVTSDSEYGLAFLIMLSIYFKSTTIDYVEWSRFLILLKHVARENIVMMKKFYHAFSDMIATTRAQVHKSLTALSIIVDIFKILSDCEDQTAYPEDYSDKMLDEMKISGVKRFEFLRYDESERNEILNERFLQQQKMMNSILSNGWKYFCGS</sequence>
<evidence type="ECO:0000256" key="1">
    <source>
        <dbReference type="ARBA" id="ARBA00022468"/>
    </source>
</evidence>
<dbReference type="PROSITE" id="PS50018">
    <property type="entry name" value="RAS_GTPASE_ACTIV_2"/>
    <property type="match status" value="1"/>
</dbReference>
<dbReference type="EMBL" id="BTFZ01000004">
    <property type="protein sequence ID" value="GMM35060.1"/>
    <property type="molecule type" value="Genomic_DNA"/>
</dbReference>